<dbReference type="AlphaFoldDB" id="A0A1G8ZZT6"/>
<reference evidence="1 2" key="1">
    <citation type="submission" date="2016-10" db="EMBL/GenBank/DDBJ databases">
        <authorList>
            <person name="de Groot N.N."/>
        </authorList>
    </citation>
    <scope>NUCLEOTIDE SEQUENCE [LARGE SCALE GENOMIC DNA]</scope>
    <source>
        <strain evidence="1 2">DSM 25186</strain>
    </source>
</reference>
<dbReference type="OrthoDB" id="9807532at2"/>
<protein>
    <submittedName>
        <fullName evidence="1">Osmotically inducible protein OsmC</fullName>
    </submittedName>
</protein>
<dbReference type="InterPro" id="IPR003718">
    <property type="entry name" value="OsmC/Ohr_fam"/>
</dbReference>
<name>A0A1G8ZZT6_9BACT</name>
<gene>
    <name evidence="1" type="ORF">SAMN05421823_102137</name>
</gene>
<proteinExistence type="predicted"/>
<dbReference type="RefSeq" id="WP_089679549.1">
    <property type="nucleotide sequence ID" value="NZ_FNFO01000002.1"/>
</dbReference>
<evidence type="ECO:0000313" key="2">
    <source>
        <dbReference type="Proteomes" id="UP000198510"/>
    </source>
</evidence>
<dbReference type="EMBL" id="FNFO01000002">
    <property type="protein sequence ID" value="SDK20521.1"/>
    <property type="molecule type" value="Genomic_DNA"/>
</dbReference>
<keyword evidence="2" id="KW-1185">Reference proteome</keyword>
<evidence type="ECO:0000313" key="1">
    <source>
        <dbReference type="EMBL" id="SDK20521.1"/>
    </source>
</evidence>
<dbReference type="PANTHER" id="PTHR42830">
    <property type="entry name" value="OSMOTICALLY INDUCIBLE FAMILY PROTEIN"/>
    <property type="match status" value="1"/>
</dbReference>
<dbReference type="InterPro" id="IPR036102">
    <property type="entry name" value="OsmC/Ohrsf"/>
</dbReference>
<dbReference type="GO" id="GO:0004601">
    <property type="term" value="F:peroxidase activity"/>
    <property type="evidence" value="ECO:0007669"/>
    <property type="project" value="InterPro"/>
</dbReference>
<dbReference type="SUPFAM" id="SSF82784">
    <property type="entry name" value="OsmC-like"/>
    <property type="match status" value="1"/>
</dbReference>
<dbReference type="NCBIfam" id="TIGR03562">
    <property type="entry name" value="osmo_induc_OsmC"/>
    <property type="match status" value="1"/>
</dbReference>
<dbReference type="STRING" id="1075417.SAMN05421823_102137"/>
<dbReference type="InterPro" id="IPR015946">
    <property type="entry name" value="KH_dom-like_a/b"/>
</dbReference>
<dbReference type="InterPro" id="IPR019904">
    <property type="entry name" value="Peroxiredoxin_OsmC"/>
</dbReference>
<accession>A0A1G8ZZT6</accession>
<dbReference type="Gene3D" id="3.30.300.20">
    <property type="match status" value="1"/>
</dbReference>
<dbReference type="Pfam" id="PF02566">
    <property type="entry name" value="OsmC"/>
    <property type="match status" value="1"/>
</dbReference>
<dbReference type="InterPro" id="IPR052707">
    <property type="entry name" value="OsmC_Ohr_Peroxiredoxin"/>
</dbReference>
<dbReference type="Proteomes" id="UP000198510">
    <property type="component" value="Unassembled WGS sequence"/>
</dbReference>
<sequence>MATRNASAVWNGTLKEGNGTIKSESGVLTGAKYSFKTRFEEEKGTNPEELIGAAHAACFSMALSAGLGKAGYTPQSVETEAKVHLAAVEGGFKISKIELSTEAEADDLSDDEFQKIAEATKENCPVSVALKNVPIELKARLKQAN</sequence>
<organism evidence="1 2">
    <name type="scientific">Catalinimonas alkaloidigena</name>
    <dbReference type="NCBI Taxonomy" id="1075417"/>
    <lineage>
        <taxon>Bacteria</taxon>
        <taxon>Pseudomonadati</taxon>
        <taxon>Bacteroidota</taxon>
        <taxon>Cytophagia</taxon>
        <taxon>Cytophagales</taxon>
        <taxon>Catalimonadaceae</taxon>
        <taxon>Catalinimonas</taxon>
    </lineage>
</organism>
<dbReference type="PANTHER" id="PTHR42830:SF1">
    <property type="entry name" value="OSMOTICALLY INDUCIBLE FAMILY PROTEIN"/>
    <property type="match status" value="1"/>
</dbReference>
<dbReference type="GO" id="GO:0006979">
    <property type="term" value="P:response to oxidative stress"/>
    <property type="evidence" value="ECO:0007669"/>
    <property type="project" value="InterPro"/>
</dbReference>